<keyword evidence="2" id="KW-0813">Transport</keyword>
<dbReference type="PANTHER" id="PTHR13414:SF9">
    <property type="entry name" value="PROTON-COUPLED ZINC ANTIPORTER SLC30A9, MITOCHONDRIAL"/>
    <property type="match status" value="1"/>
</dbReference>
<accession>L9UF75</accession>
<dbReference type="EMBL" id="AOHU01000107">
    <property type="protein sequence ID" value="ELY23377.1"/>
    <property type="molecule type" value="Genomic_DNA"/>
</dbReference>
<evidence type="ECO:0000256" key="5">
    <source>
        <dbReference type="ARBA" id="ARBA00023136"/>
    </source>
</evidence>
<feature type="transmembrane region" description="Helical" evidence="6">
    <location>
        <begin position="210"/>
        <end position="229"/>
    </location>
</feature>
<dbReference type="Proteomes" id="UP000011532">
    <property type="component" value="Unassembled WGS sequence"/>
</dbReference>
<proteinExistence type="predicted"/>
<dbReference type="NCBIfam" id="TIGR01297">
    <property type="entry name" value="CDF"/>
    <property type="match status" value="1"/>
</dbReference>
<feature type="domain" description="Cation efflux protein cytoplasmic" evidence="8">
    <location>
        <begin position="243"/>
        <end position="315"/>
    </location>
</feature>
<comment type="caution">
    <text evidence="9">The sequence shown here is derived from an EMBL/GenBank/DDBJ whole genome shotgun (WGS) entry which is preliminary data.</text>
</comment>
<dbReference type="PANTHER" id="PTHR13414">
    <property type="entry name" value="HUEL-CATION TRANSPORTER"/>
    <property type="match status" value="1"/>
</dbReference>
<feature type="transmembrane region" description="Helical" evidence="6">
    <location>
        <begin position="127"/>
        <end position="146"/>
    </location>
</feature>
<dbReference type="InterPro" id="IPR058533">
    <property type="entry name" value="Cation_efflux_TM"/>
</dbReference>
<keyword evidence="5 6" id="KW-0472">Membrane</keyword>
<dbReference type="GO" id="GO:0008324">
    <property type="term" value="F:monoatomic cation transmembrane transporter activity"/>
    <property type="evidence" value="ECO:0007669"/>
    <property type="project" value="InterPro"/>
</dbReference>
<evidence type="ECO:0000256" key="2">
    <source>
        <dbReference type="ARBA" id="ARBA00022448"/>
    </source>
</evidence>
<evidence type="ECO:0000256" key="3">
    <source>
        <dbReference type="ARBA" id="ARBA00022692"/>
    </source>
</evidence>
<feature type="transmembrane region" description="Helical" evidence="6">
    <location>
        <begin position="185"/>
        <end position="204"/>
    </location>
</feature>
<dbReference type="PATRIC" id="fig|309800.29.peg.3795"/>
<evidence type="ECO:0000313" key="10">
    <source>
        <dbReference type="Proteomes" id="UP000011532"/>
    </source>
</evidence>
<dbReference type="SUPFAM" id="SSF160240">
    <property type="entry name" value="Cation efflux protein cytoplasmic domain-like"/>
    <property type="match status" value="1"/>
</dbReference>
<reference evidence="9 10" key="2">
    <citation type="journal article" date="2014" name="PLoS Genet.">
        <title>Phylogenetically driven sequencing of extremely halophilic archaea reveals strategies for static and dynamic osmo-response.</title>
        <authorList>
            <person name="Becker E.A."/>
            <person name="Seitzer P.M."/>
            <person name="Tritt A."/>
            <person name="Larsen D."/>
            <person name="Krusor M."/>
            <person name="Yao A.I."/>
            <person name="Wu D."/>
            <person name="Madern D."/>
            <person name="Eisen J.A."/>
            <person name="Darling A.E."/>
            <person name="Facciotti M.T."/>
        </authorList>
    </citation>
    <scope>NUCLEOTIDE SEQUENCE [LARGE SCALE GENOMIC DNA]</scope>
    <source>
        <strain evidence="10">ATCC 29605 / DSM 3757 / JCM 8879 / NBRC 14742 / NCIMB 2012 / VKM B-1768 / DS2</strain>
    </source>
</reference>
<name>L9UF75_HALVD</name>
<dbReference type="Pfam" id="PF01545">
    <property type="entry name" value="Cation_efflux"/>
    <property type="match status" value="1"/>
</dbReference>
<dbReference type="InterPro" id="IPR027469">
    <property type="entry name" value="Cation_efflux_TMD_sf"/>
</dbReference>
<dbReference type="InterPro" id="IPR002524">
    <property type="entry name" value="Cation_efflux"/>
</dbReference>
<protein>
    <submittedName>
        <fullName evidence="9">Cation efflux protein</fullName>
    </submittedName>
</protein>
<dbReference type="InterPro" id="IPR027470">
    <property type="entry name" value="Cation_efflux_CTD"/>
</dbReference>
<keyword evidence="4 6" id="KW-1133">Transmembrane helix</keyword>
<evidence type="ECO:0000259" key="7">
    <source>
        <dbReference type="Pfam" id="PF01545"/>
    </source>
</evidence>
<feature type="domain" description="Cation efflux protein transmembrane" evidence="7">
    <location>
        <begin position="12"/>
        <end position="236"/>
    </location>
</feature>
<evidence type="ECO:0000256" key="1">
    <source>
        <dbReference type="ARBA" id="ARBA00004141"/>
    </source>
</evidence>
<feature type="transmembrane region" description="Helical" evidence="6">
    <location>
        <begin position="79"/>
        <end position="98"/>
    </location>
</feature>
<dbReference type="GO" id="GO:0006829">
    <property type="term" value="P:zinc ion transport"/>
    <property type="evidence" value="ECO:0007669"/>
    <property type="project" value="InterPro"/>
</dbReference>
<evidence type="ECO:0000256" key="6">
    <source>
        <dbReference type="SAM" id="Phobius"/>
    </source>
</evidence>
<dbReference type="Gene3D" id="3.30.70.1350">
    <property type="entry name" value="Cation efflux protein, cytoplasmic domain"/>
    <property type="match status" value="1"/>
</dbReference>
<dbReference type="SUPFAM" id="SSF161111">
    <property type="entry name" value="Cation efflux protein transmembrane domain-like"/>
    <property type="match status" value="1"/>
</dbReference>
<dbReference type="AlphaFoldDB" id="L9UF75"/>
<reference evidence="10" key="1">
    <citation type="submission" date="2012-11" db="EMBL/GenBank/DDBJ databases">
        <authorList>
            <person name="Becker E.A."/>
            <person name="Seitzer P."/>
            <person name="Tritt A."/>
            <person name="Larsen D."/>
            <person name="Yao A."/>
            <person name="Wu D."/>
            <person name="Darling A."/>
            <person name="Eisen J.A."/>
            <person name="Facciotti M.T."/>
        </authorList>
    </citation>
    <scope>NUCLEOTIDE SEQUENCE [LARGE SCALE GENOMIC DNA]</scope>
    <source>
        <strain evidence="10">ATCC 29605 / DSM 3757 / JCM 8879 / NBRC 14742 / NCIMB 2012 / VKM B-1768 / DS2</strain>
    </source>
</reference>
<dbReference type="GO" id="GO:0016020">
    <property type="term" value="C:membrane"/>
    <property type="evidence" value="ECO:0007669"/>
    <property type="project" value="UniProtKB-SubCell"/>
</dbReference>
<dbReference type="InterPro" id="IPR036837">
    <property type="entry name" value="Cation_efflux_CTD_sf"/>
</dbReference>
<feature type="transmembrane region" description="Helical" evidence="6">
    <location>
        <begin position="12"/>
        <end position="32"/>
    </location>
</feature>
<comment type="subcellular location">
    <subcellularLocation>
        <location evidence="1">Membrane</location>
        <topology evidence="1">Multi-pass membrane protein</topology>
    </subcellularLocation>
</comment>
<dbReference type="Pfam" id="PF16916">
    <property type="entry name" value="ZT_dimer"/>
    <property type="match status" value="1"/>
</dbReference>
<dbReference type="InterPro" id="IPR040177">
    <property type="entry name" value="SLC30A9"/>
</dbReference>
<dbReference type="Gene3D" id="1.20.1510.10">
    <property type="entry name" value="Cation efflux protein transmembrane domain"/>
    <property type="match status" value="1"/>
</dbReference>
<organism evidence="9 10">
    <name type="scientific">Haloferax volcanii (strain ATCC 29605 / DSM 3757 / JCM 8879 / NBRC 14742 / NCIMB 2012 / VKM B-1768 / DS2)</name>
    <name type="common">Halobacterium volcanii</name>
    <dbReference type="NCBI Taxonomy" id="309800"/>
    <lineage>
        <taxon>Archaea</taxon>
        <taxon>Methanobacteriati</taxon>
        <taxon>Methanobacteriota</taxon>
        <taxon>Stenosarchaea group</taxon>
        <taxon>Halobacteria</taxon>
        <taxon>Halobacteriales</taxon>
        <taxon>Haloferacaceae</taxon>
        <taxon>Haloferax</taxon>
    </lineage>
</organism>
<keyword evidence="3 6" id="KW-0812">Transmembrane</keyword>
<gene>
    <name evidence="9" type="ORF">C498_19479</name>
</gene>
<evidence type="ECO:0000313" key="9">
    <source>
        <dbReference type="EMBL" id="ELY23377.1"/>
    </source>
</evidence>
<evidence type="ECO:0000256" key="4">
    <source>
        <dbReference type="ARBA" id="ARBA00022989"/>
    </source>
</evidence>
<sequence>MAHDMAGSTSVVVAALFANGVIAVLKFLGYLATGSPSMLSETYHSISDTGNQVFLLIGIRDSKRGETQSHPFGHGKSQFFYSFLVSVMLFGIAGWESAKHGYDALMHPGHGGGGEALVLLGFEIEPVLVNVAILLGAIAFESYAFLKANAELRRQIEEYEWSGLVEAFRETSDVTTLTAFTEDTVALVGAVLALAGIGLTELTGNELFDAGAALLIGILLMGFAIALAWENKRLLIGESVPVDEEQALRDIVKNDPRVVHIDHFRASYVGPEKLLVALDVSFDPELDTEELDDHITEIEDELKAADDRVHFVYIEPEL</sequence>
<evidence type="ECO:0000259" key="8">
    <source>
        <dbReference type="Pfam" id="PF16916"/>
    </source>
</evidence>